<dbReference type="Gene3D" id="3.60.20.30">
    <property type="entry name" value="(Glycosyl)asparaginase"/>
    <property type="match status" value="2"/>
</dbReference>
<evidence type="ECO:0000313" key="5">
    <source>
        <dbReference type="EMBL" id="KAL0278975.1"/>
    </source>
</evidence>
<dbReference type="SUPFAM" id="SSF56235">
    <property type="entry name" value="N-terminal nucleophile aminohydrolases (Ntn hydrolases)"/>
    <property type="match status" value="1"/>
</dbReference>
<dbReference type="PANTHER" id="PTHR10188:SF6">
    <property type="entry name" value="N(4)-(BETA-N-ACETYLGLUCOSAMINYL)-L-ASPARAGINASE"/>
    <property type="match status" value="1"/>
</dbReference>
<evidence type="ECO:0000256" key="2">
    <source>
        <dbReference type="PIRSR" id="PIRSR600246-1"/>
    </source>
</evidence>
<evidence type="ECO:0000256" key="4">
    <source>
        <dbReference type="SAM" id="SignalP"/>
    </source>
</evidence>
<dbReference type="GO" id="GO:0003948">
    <property type="term" value="F:N4-(beta-N-acetylglucosaminyl)-L-asparaginase activity"/>
    <property type="evidence" value="ECO:0007669"/>
    <property type="project" value="TreeGrafter"/>
</dbReference>
<dbReference type="EMBL" id="JARGDH010000001">
    <property type="protein sequence ID" value="KAL0278975.1"/>
    <property type="molecule type" value="Genomic_DNA"/>
</dbReference>
<evidence type="ECO:0000256" key="3">
    <source>
        <dbReference type="PIRSR" id="PIRSR600246-3"/>
    </source>
</evidence>
<sequence>MSVLVFFLVGVLACNGYEVVVAEQDPLVVTTWAFKNATIKAWNVLSEKKGSALDAVEQGCTVCEYEQCDFTVGFGGSPDENGETTLDAMMMCGNSMNVGAVGGLRRIKNAISVARRVLHNSKHSLLVGDAATAFAKSMGFKEENLTTTYSLNLHKKWLQKNCQPNHWVGVEPDPSKSCGPYSPKRAFPFVFDDSTRGKKYNHDTIGMVAMDVTGSVASGTSTNGLIHKIPGLIAVEEMKKGATPIAATRTAINRIKEKHKNFFGAVIALKKDGSFGASCNGMDFFPFYVGSTNGIIEYRIPCH</sequence>
<dbReference type="Pfam" id="PF01112">
    <property type="entry name" value="Asparaginase_2"/>
    <property type="match status" value="1"/>
</dbReference>
<dbReference type="PANTHER" id="PTHR10188">
    <property type="entry name" value="L-ASPARAGINASE"/>
    <property type="match status" value="1"/>
</dbReference>
<name>A0AAW2I9C8_9NEOP</name>
<comment type="similarity">
    <text evidence="1">Belongs to the Ntn-hydrolase family.</text>
</comment>
<accession>A0AAW2I9C8</accession>
<reference evidence="5" key="1">
    <citation type="journal article" date="2024" name="Gigascience">
        <title>Chromosome-level genome of the poultry shaft louse Menopon gallinae provides insight into the host-switching and adaptive evolution of parasitic lice.</title>
        <authorList>
            <person name="Xu Y."/>
            <person name="Ma L."/>
            <person name="Liu S."/>
            <person name="Liang Y."/>
            <person name="Liu Q."/>
            <person name="He Z."/>
            <person name="Tian L."/>
            <person name="Duan Y."/>
            <person name="Cai W."/>
            <person name="Li H."/>
            <person name="Song F."/>
        </authorList>
    </citation>
    <scope>NUCLEOTIDE SEQUENCE</scope>
    <source>
        <strain evidence="5">Cailab_2023a</strain>
    </source>
</reference>
<dbReference type="AlphaFoldDB" id="A0AAW2I9C8"/>
<dbReference type="GO" id="GO:0005737">
    <property type="term" value="C:cytoplasm"/>
    <property type="evidence" value="ECO:0007669"/>
    <property type="project" value="TreeGrafter"/>
</dbReference>
<evidence type="ECO:0000256" key="1">
    <source>
        <dbReference type="ARBA" id="ARBA00010872"/>
    </source>
</evidence>
<dbReference type="InterPro" id="IPR029055">
    <property type="entry name" value="Ntn_hydrolases_N"/>
</dbReference>
<organism evidence="5">
    <name type="scientific">Menopon gallinae</name>
    <name type="common">poultry shaft louse</name>
    <dbReference type="NCBI Taxonomy" id="328185"/>
    <lineage>
        <taxon>Eukaryota</taxon>
        <taxon>Metazoa</taxon>
        <taxon>Ecdysozoa</taxon>
        <taxon>Arthropoda</taxon>
        <taxon>Hexapoda</taxon>
        <taxon>Insecta</taxon>
        <taxon>Pterygota</taxon>
        <taxon>Neoptera</taxon>
        <taxon>Paraneoptera</taxon>
        <taxon>Psocodea</taxon>
        <taxon>Troctomorpha</taxon>
        <taxon>Phthiraptera</taxon>
        <taxon>Amblycera</taxon>
        <taxon>Menoponidae</taxon>
        <taxon>Menopon</taxon>
    </lineage>
</organism>
<comment type="caution">
    <text evidence="5">The sequence shown here is derived from an EMBL/GenBank/DDBJ whole genome shotgun (WGS) entry which is preliminary data.</text>
</comment>
<protein>
    <recommendedName>
        <fullName evidence="6">Aspartylglucosaminidase</fullName>
    </recommendedName>
</protein>
<feature type="active site" description="Nucleophile" evidence="2">
    <location>
        <position position="204"/>
    </location>
</feature>
<keyword evidence="4" id="KW-0732">Signal</keyword>
<gene>
    <name evidence="5" type="ORF">PYX00_000633</name>
</gene>
<feature type="chain" id="PRO_5043340693" description="Aspartylglucosaminidase" evidence="4">
    <location>
        <begin position="17"/>
        <end position="303"/>
    </location>
</feature>
<feature type="signal peptide" evidence="4">
    <location>
        <begin position="1"/>
        <end position="16"/>
    </location>
</feature>
<evidence type="ECO:0008006" key="6">
    <source>
        <dbReference type="Google" id="ProtNLM"/>
    </source>
</evidence>
<dbReference type="InterPro" id="IPR000246">
    <property type="entry name" value="Peptidase_T2"/>
</dbReference>
<proteinExistence type="inferred from homology"/>
<dbReference type="CDD" id="cd04513">
    <property type="entry name" value="Glycosylasparaginase"/>
    <property type="match status" value="1"/>
</dbReference>
<feature type="site" description="Cleavage; by autolysis" evidence="3">
    <location>
        <begin position="203"/>
        <end position="204"/>
    </location>
</feature>